<gene>
    <name evidence="1" type="ORF">KC01_LOCUS13089</name>
</gene>
<dbReference type="Proteomes" id="UP001497482">
    <property type="component" value="Chromosome 15"/>
</dbReference>
<protein>
    <submittedName>
        <fullName evidence="1">Uncharacterized protein</fullName>
    </submittedName>
</protein>
<accession>A0AAV2K0K0</accession>
<evidence type="ECO:0000313" key="1">
    <source>
        <dbReference type="EMBL" id="CAL1582490.1"/>
    </source>
</evidence>
<sequence length="101" mass="11399">MRMLLKAGRPRGSWGKGARAGEALLRGRSRLINGPWVTAIKVACQWRGSEAQRRFSAMIEEGCSLLRSKRRNRTRQHTLAAYLRGLPPPRTSHFIPVSSFL</sequence>
<organism evidence="1 2">
    <name type="scientific">Knipowitschia caucasica</name>
    <name type="common">Caucasian dwarf goby</name>
    <name type="synonym">Pomatoschistus caucasicus</name>
    <dbReference type="NCBI Taxonomy" id="637954"/>
    <lineage>
        <taxon>Eukaryota</taxon>
        <taxon>Metazoa</taxon>
        <taxon>Chordata</taxon>
        <taxon>Craniata</taxon>
        <taxon>Vertebrata</taxon>
        <taxon>Euteleostomi</taxon>
        <taxon>Actinopterygii</taxon>
        <taxon>Neopterygii</taxon>
        <taxon>Teleostei</taxon>
        <taxon>Neoteleostei</taxon>
        <taxon>Acanthomorphata</taxon>
        <taxon>Gobiaria</taxon>
        <taxon>Gobiiformes</taxon>
        <taxon>Gobioidei</taxon>
        <taxon>Gobiidae</taxon>
        <taxon>Gobiinae</taxon>
        <taxon>Knipowitschia</taxon>
    </lineage>
</organism>
<evidence type="ECO:0000313" key="2">
    <source>
        <dbReference type="Proteomes" id="UP001497482"/>
    </source>
</evidence>
<dbReference type="EMBL" id="OZ035837">
    <property type="protein sequence ID" value="CAL1582490.1"/>
    <property type="molecule type" value="Genomic_DNA"/>
</dbReference>
<name>A0AAV2K0K0_KNICA</name>
<proteinExistence type="predicted"/>
<dbReference type="AlphaFoldDB" id="A0AAV2K0K0"/>
<keyword evidence="2" id="KW-1185">Reference proteome</keyword>
<reference evidence="1 2" key="1">
    <citation type="submission" date="2024-04" db="EMBL/GenBank/DDBJ databases">
        <authorList>
            <person name="Waldvogel A.-M."/>
            <person name="Schoenle A."/>
        </authorList>
    </citation>
    <scope>NUCLEOTIDE SEQUENCE [LARGE SCALE GENOMIC DNA]</scope>
</reference>